<name>A0A2P6MTD9_9EUKA</name>
<dbReference type="AlphaFoldDB" id="A0A2P6MTD9"/>
<reference evidence="1 2" key="1">
    <citation type="journal article" date="2018" name="Genome Biol. Evol.">
        <title>Multiple Roots of Fruiting Body Formation in Amoebozoa.</title>
        <authorList>
            <person name="Hillmann F."/>
            <person name="Forbes G."/>
            <person name="Novohradska S."/>
            <person name="Ferling I."/>
            <person name="Riege K."/>
            <person name="Groth M."/>
            <person name="Westermann M."/>
            <person name="Marz M."/>
            <person name="Spaller T."/>
            <person name="Winckler T."/>
            <person name="Schaap P."/>
            <person name="Glockner G."/>
        </authorList>
    </citation>
    <scope>NUCLEOTIDE SEQUENCE [LARGE SCALE GENOMIC DNA]</scope>
    <source>
        <strain evidence="1 2">Jena</strain>
    </source>
</reference>
<proteinExistence type="predicted"/>
<evidence type="ECO:0000313" key="2">
    <source>
        <dbReference type="Proteomes" id="UP000241769"/>
    </source>
</evidence>
<keyword evidence="2" id="KW-1185">Reference proteome</keyword>
<protein>
    <submittedName>
        <fullName evidence="1">Uncharacterized protein</fullName>
    </submittedName>
</protein>
<accession>A0A2P6MTD9</accession>
<dbReference type="InParanoid" id="A0A2P6MTD9"/>
<gene>
    <name evidence="1" type="ORF">PROFUN_15998</name>
</gene>
<comment type="caution">
    <text evidence="1">The sequence shown here is derived from an EMBL/GenBank/DDBJ whole genome shotgun (WGS) entry which is preliminary data.</text>
</comment>
<organism evidence="1 2">
    <name type="scientific">Planoprotostelium fungivorum</name>
    <dbReference type="NCBI Taxonomy" id="1890364"/>
    <lineage>
        <taxon>Eukaryota</taxon>
        <taxon>Amoebozoa</taxon>
        <taxon>Evosea</taxon>
        <taxon>Variosea</taxon>
        <taxon>Cavosteliida</taxon>
        <taxon>Cavosteliaceae</taxon>
        <taxon>Planoprotostelium</taxon>
    </lineage>
</organism>
<evidence type="ECO:0000313" key="1">
    <source>
        <dbReference type="EMBL" id="PRP74965.1"/>
    </source>
</evidence>
<dbReference type="EMBL" id="MDYQ01000423">
    <property type="protein sequence ID" value="PRP74965.1"/>
    <property type="molecule type" value="Genomic_DNA"/>
</dbReference>
<sequence>MREFTENQSFILANNVIATDARPPAATIKDSEMSLSYCTYGKSSQTLKCDDLPSDPRLRPSLIGMYGTLRRQSEDVNSSVPVEFYTSKTRVFICAGRRCTRNNLARDQFPLHANWQRSERRLTFLCGTHVKQKSPYGNVLTTTTRQPQFSAPHDKFSNLWRE</sequence>
<dbReference type="Proteomes" id="UP000241769">
    <property type="component" value="Unassembled WGS sequence"/>
</dbReference>